<dbReference type="InterPro" id="IPR002563">
    <property type="entry name" value="Flavin_Rdtase-like_dom"/>
</dbReference>
<dbReference type="EMBL" id="BGZP01000001">
    <property type="protein sequence ID" value="GBR77393.1"/>
    <property type="molecule type" value="Genomic_DNA"/>
</dbReference>
<dbReference type="SUPFAM" id="SSF50475">
    <property type="entry name" value="FMN-binding split barrel"/>
    <property type="match status" value="1"/>
</dbReference>
<proteinExistence type="inferred from homology"/>
<name>A0A388TJB7_9BACT</name>
<feature type="domain" description="Flavin reductase like" evidence="2">
    <location>
        <begin position="24"/>
        <end position="166"/>
    </location>
</feature>
<dbReference type="GO" id="GO:0010181">
    <property type="term" value="F:FMN binding"/>
    <property type="evidence" value="ECO:0007669"/>
    <property type="project" value="InterPro"/>
</dbReference>
<comment type="caution">
    <text evidence="3">The sequence shown here is derived from an EMBL/GenBank/DDBJ whole genome shotgun (WGS) entry which is preliminary data.</text>
</comment>
<reference evidence="3 4" key="1">
    <citation type="journal article" date="2019" name="ISME J.">
        <title>Genome analyses of uncultured TG2/ZB3 bacteria in 'Margulisbacteria' specifically attached to ectosymbiotic spirochetes of protists in the termite gut.</title>
        <authorList>
            <person name="Utami Y.D."/>
            <person name="Kuwahara H."/>
            <person name="Igai K."/>
            <person name="Murakami T."/>
            <person name="Sugaya K."/>
            <person name="Morikawa T."/>
            <person name="Nagura Y."/>
            <person name="Yuki M."/>
            <person name="Deevong P."/>
            <person name="Inoue T."/>
            <person name="Kihara K."/>
            <person name="Lo N."/>
            <person name="Yamada A."/>
            <person name="Ohkuma M."/>
            <person name="Hongoh Y."/>
        </authorList>
    </citation>
    <scope>NUCLEOTIDE SEQUENCE [LARGE SCALE GENOMIC DNA]</scope>
    <source>
        <strain evidence="3">RsDinE6-01</strain>
    </source>
</reference>
<dbReference type="AlphaFoldDB" id="A0A388TJB7"/>
<dbReference type="GO" id="GO:0016646">
    <property type="term" value="F:oxidoreductase activity, acting on the CH-NH group of donors, NAD or NADP as acceptor"/>
    <property type="evidence" value="ECO:0007669"/>
    <property type="project" value="UniProtKB-ARBA"/>
</dbReference>
<evidence type="ECO:0000313" key="4">
    <source>
        <dbReference type="Proteomes" id="UP000282196"/>
    </source>
</evidence>
<dbReference type="Gene3D" id="2.30.110.10">
    <property type="entry name" value="Electron Transport, Fmn-binding Protein, Chain A"/>
    <property type="match status" value="1"/>
</dbReference>
<dbReference type="PANTHER" id="PTHR43567">
    <property type="entry name" value="FLAVOREDOXIN-RELATED-RELATED"/>
    <property type="match status" value="1"/>
</dbReference>
<dbReference type="Proteomes" id="UP000282196">
    <property type="component" value="Unassembled WGS sequence"/>
</dbReference>
<keyword evidence="4" id="KW-1185">Reference proteome</keyword>
<dbReference type="Pfam" id="PF01613">
    <property type="entry name" value="Flavin_Reduct"/>
    <property type="match status" value="1"/>
</dbReference>
<protein>
    <submittedName>
        <fullName evidence="3">NADH-FMN oxidoreductase RutF</fullName>
    </submittedName>
</protein>
<accession>A0A388TJB7</accession>
<dbReference type="InterPro" id="IPR012349">
    <property type="entry name" value="Split_barrel_FMN-bd"/>
</dbReference>
<gene>
    <name evidence="3" type="primary">rutF</name>
    <name evidence="3" type="ORF">RDn1_052</name>
</gene>
<organism evidence="3 4">
    <name type="scientific">Candidatus Termititenax dinenymphae</name>
    <dbReference type="NCBI Taxonomy" id="2218523"/>
    <lineage>
        <taxon>Bacteria</taxon>
        <taxon>Bacillati</taxon>
        <taxon>Candidatus Margulisiibacteriota</taxon>
        <taxon>Candidatus Termititenacia</taxon>
        <taxon>Candidatus Termititenacales</taxon>
        <taxon>Candidatus Termititenacaceae</taxon>
        <taxon>Candidatus Termititenax</taxon>
    </lineage>
</organism>
<dbReference type="PANTHER" id="PTHR43567:SF5">
    <property type="entry name" value="HYPOTHETICAL CYTOSOLIC PROTEIN"/>
    <property type="match status" value="1"/>
</dbReference>
<dbReference type="InterPro" id="IPR052174">
    <property type="entry name" value="Flavoredoxin"/>
</dbReference>
<evidence type="ECO:0000256" key="1">
    <source>
        <dbReference type="ARBA" id="ARBA00038054"/>
    </source>
</evidence>
<comment type="similarity">
    <text evidence="1">Belongs to the flavoredoxin family.</text>
</comment>
<evidence type="ECO:0000259" key="2">
    <source>
        <dbReference type="Pfam" id="PF01613"/>
    </source>
</evidence>
<evidence type="ECO:0000313" key="3">
    <source>
        <dbReference type="EMBL" id="GBR77393.1"/>
    </source>
</evidence>
<sequence>MSEWRKIEPSAIGDNIFQAVGEEWMLITAGTEEDHNTMTASWGGMGVLWNKPVVFIFVRPSRHTYSFIENNENFTLTFFEEEHKEILEFCGTNSGREVNKTEKCELTPLSTLNGSVYFAEGRLAIECKKIYAQDIDPELFLDPAIAANYPEGEEYHKMYIGEIVQVLSNP</sequence>